<dbReference type="Proteomes" id="UP000663842">
    <property type="component" value="Unassembled WGS sequence"/>
</dbReference>
<feature type="transmembrane region" description="Helical" evidence="5">
    <location>
        <begin position="173"/>
        <end position="203"/>
    </location>
</feature>
<dbReference type="PROSITE" id="PS50262">
    <property type="entry name" value="G_PROTEIN_RECEP_F1_2"/>
    <property type="match status" value="1"/>
</dbReference>
<dbReference type="SUPFAM" id="SSF81321">
    <property type="entry name" value="Family A G protein-coupled receptor-like"/>
    <property type="match status" value="1"/>
</dbReference>
<evidence type="ECO:0000313" key="10">
    <source>
        <dbReference type="EMBL" id="CAF4201325.1"/>
    </source>
</evidence>
<proteinExistence type="predicted"/>
<comment type="caution">
    <text evidence="7">The sequence shown here is derived from an EMBL/GenBank/DDBJ whole genome shotgun (WGS) entry which is preliminary data.</text>
</comment>
<evidence type="ECO:0000313" key="7">
    <source>
        <dbReference type="EMBL" id="CAF1963680.1"/>
    </source>
</evidence>
<dbReference type="EMBL" id="CAJNRF010012741">
    <property type="protein sequence ID" value="CAF2144200.1"/>
    <property type="molecule type" value="Genomic_DNA"/>
</dbReference>
<feature type="transmembrane region" description="Helical" evidence="5">
    <location>
        <begin position="255"/>
        <end position="282"/>
    </location>
</feature>
<evidence type="ECO:0000259" key="6">
    <source>
        <dbReference type="PROSITE" id="PS50262"/>
    </source>
</evidence>
<keyword evidence="3 5" id="KW-1133">Transmembrane helix</keyword>
<dbReference type="Proteomes" id="UP000663887">
    <property type="component" value="Unassembled WGS sequence"/>
</dbReference>
<evidence type="ECO:0000313" key="8">
    <source>
        <dbReference type="EMBL" id="CAF2144200.1"/>
    </source>
</evidence>
<gene>
    <name evidence="9" type="ORF">OVN521_LOCUS15580</name>
    <name evidence="10" type="ORF">UXM345_LOCUS28020</name>
    <name evidence="8" type="ORF">WKI299_LOCUS28974</name>
    <name evidence="7" type="ORF">XDN619_LOCUS1509</name>
</gene>
<dbReference type="InterPro" id="IPR017452">
    <property type="entry name" value="GPCR_Rhodpsn_7TM"/>
</dbReference>
<evidence type="ECO:0000313" key="12">
    <source>
        <dbReference type="Proteomes" id="UP000663887"/>
    </source>
</evidence>
<dbReference type="EMBL" id="CAJNRG010000069">
    <property type="protein sequence ID" value="CAF1963680.1"/>
    <property type="molecule type" value="Genomic_DNA"/>
</dbReference>
<feature type="domain" description="G-protein coupled receptors family 1 profile" evidence="6">
    <location>
        <begin position="31"/>
        <end position="274"/>
    </location>
</feature>
<reference evidence="7" key="1">
    <citation type="submission" date="2021-02" db="EMBL/GenBank/DDBJ databases">
        <authorList>
            <person name="Nowell W R."/>
        </authorList>
    </citation>
    <scope>NUCLEOTIDE SEQUENCE</scope>
</reference>
<feature type="transmembrane region" description="Helical" evidence="5">
    <location>
        <begin position="131"/>
        <end position="153"/>
    </location>
</feature>
<dbReference type="GO" id="GO:0016020">
    <property type="term" value="C:membrane"/>
    <property type="evidence" value="ECO:0007669"/>
    <property type="project" value="UniProtKB-SubCell"/>
</dbReference>
<keyword evidence="4 5" id="KW-0472">Membrane</keyword>
<dbReference type="EMBL" id="CAJOBG010002491">
    <property type="protein sequence ID" value="CAF4010320.1"/>
    <property type="molecule type" value="Genomic_DNA"/>
</dbReference>
<protein>
    <recommendedName>
        <fullName evidence="6">G-protein coupled receptors family 1 profile domain-containing protein</fullName>
    </recommendedName>
</protein>
<name>A0A816LXD0_9BILA</name>
<evidence type="ECO:0000256" key="2">
    <source>
        <dbReference type="ARBA" id="ARBA00022692"/>
    </source>
</evidence>
<dbReference type="EMBL" id="CAJOBF010006262">
    <property type="protein sequence ID" value="CAF4201325.1"/>
    <property type="molecule type" value="Genomic_DNA"/>
</dbReference>
<sequence length="303" mass="35606">MDNSCTVVYWKPSTINALDPSLAISIIASIMHVLFWIQVLSFSSLRQQNLIWLYEYIVFNGLLLVRFFLLYGIRRGEACLFSTAANIICYFEASSKACINTIQNYFLLAFTMSRYLRIVCNQNIYKEKIRVIILLHFLIYTMSGLNIIVQFLTGWTDIWRAPGRSCDILYESVMIQIFNLFIMYVIPVIMNIIILALGIIHVSSTYGIRSEQIISIRHRRQRKLLWQTITFYSVWLILWSPNTLVFQFTDDTSTFAIYTSLLCYLEIALDPLIIAIIDLRFLMSWRKIWKKIHRQQRRIGTIS</sequence>
<evidence type="ECO:0000256" key="5">
    <source>
        <dbReference type="SAM" id="Phobius"/>
    </source>
</evidence>
<dbReference type="Proteomes" id="UP000663866">
    <property type="component" value="Unassembled WGS sequence"/>
</dbReference>
<dbReference type="Gene3D" id="1.20.1070.10">
    <property type="entry name" value="Rhodopsin 7-helix transmembrane proteins"/>
    <property type="match status" value="1"/>
</dbReference>
<feature type="transmembrane region" description="Helical" evidence="5">
    <location>
        <begin position="51"/>
        <end position="73"/>
    </location>
</feature>
<comment type="subcellular location">
    <subcellularLocation>
        <location evidence="1">Membrane</location>
    </subcellularLocation>
</comment>
<evidence type="ECO:0000313" key="11">
    <source>
        <dbReference type="Proteomes" id="UP000663866"/>
    </source>
</evidence>
<feature type="transmembrane region" description="Helical" evidence="5">
    <location>
        <begin position="224"/>
        <end position="249"/>
    </location>
</feature>
<dbReference type="AlphaFoldDB" id="A0A816LXD0"/>
<evidence type="ECO:0000313" key="9">
    <source>
        <dbReference type="EMBL" id="CAF4010320.1"/>
    </source>
</evidence>
<evidence type="ECO:0000256" key="4">
    <source>
        <dbReference type="ARBA" id="ARBA00023136"/>
    </source>
</evidence>
<evidence type="ECO:0000256" key="1">
    <source>
        <dbReference type="ARBA" id="ARBA00004370"/>
    </source>
</evidence>
<evidence type="ECO:0000256" key="3">
    <source>
        <dbReference type="ARBA" id="ARBA00022989"/>
    </source>
</evidence>
<feature type="transmembrane region" description="Helical" evidence="5">
    <location>
        <begin position="21"/>
        <end position="39"/>
    </location>
</feature>
<dbReference type="Proteomes" id="UP000663856">
    <property type="component" value="Unassembled WGS sequence"/>
</dbReference>
<organism evidence="7 12">
    <name type="scientific">Rotaria magnacalcarata</name>
    <dbReference type="NCBI Taxonomy" id="392030"/>
    <lineage>
        <taxon>Eukaryota</taxon>
        <taxon>Metazoa</taxon>
        <taxon>Spiralia</taxon>
        <taxon>Gnathifera</taxon>
        <taxon>Rotifera</taxon>
        <taxon>Eurotatoria</taxon>
        <taxon>Bdelloidea</taxon>
        <taxon>Philodinida</taxon>
        <taxon>Philodinidae</taxon>
        <taxon>Rotaria</taxon>
    </lineage>
</organism>
<keyword evidence="11" id="KW-1185">Reference proteome</keyword>
<keyword evidence="2 5" id="KW-0812">Transmembrane</keyword>
<accession>A0A816LXD0</accession>